<dbReference type="GO" id="GO:0016757">
    <property type="term" value="F:glycosyltransferase activity"/>
    <property type="evidence" value="ECO:0007669"/>
    <property type="project" value="UniProtKB-KW"/>
</dbReference>
<evidence type="ECO:0000313" key="3">
    <source>
        <dbReference type="Proteomes" id="UP000017842"/>
    </source>
</evidence>
<feature type="domain" description="Glycosyltransferase 2-like" evidence="1">
    <location>
        <begin position="10"/>
        <end position="160"/>
    </location>
</feature>
<dbReference type="SUPFAM" id="SSF53448">
    <property type="entry name" value="Nucleotide-diphospho-sugar transferases"/>
    <property type="match status" value="1"/>
</dbReference>
<dbReference type="Proteomes" id="UP000017842">
    <property type="component" value="Unassembled WGS sequence"/>
</dbReference>
<protein>
    <submittedName>
        <fullName evidence="2">Succinoglycan biosynthesis protein ExoM</fullName>
        <ecNumber evidence="2">2.4.-.-</ecNumber>
    </submittedName>
</protein>
<dbReference type="InterPro" id="IPR029044">
    <property type="entry name" value="Nucleotide-diphossugar_trans"/>
</dbReference>
<dbReference type="OrthoDB" id="6116224at2"/>
<dbReference type="EC" id="2.4.-.-" evidence="2"/>
<dbReference type="STRING" id="1116472.MGMO_4c00030"/>
<dbReference type="RefSeq" id="WP_023492974.1">
    <property type="nucleotide sequence ID" value="NZ_AYLO01000004.1"/>
</dbReference>
<dbReference type="InterPro" id="IPR050834">
    <property type="entry name" value="Glycosyltransf_2"/>
</dbReference>
<name>V5E3G0_9GAMM</name>
<dbReference type="AlphaFoldDB" id="V5E3G0"/>
<evidence type="ECO:0000313" key="2">
    <source>
        <dbReference type="EMBL" id="ESS74091.1"/>
    </source>
</evidence>
<dbReference type="eggNOG" id="COG1216">
    <property type="taxonomic scope" value="Bacteria"/>
</dbReference>
<keyword evidence="3" id="KW-1185">Reference proteome</keyword>
<gene>
    <name evidence="2" type="primary">exoM</name>
    <name evidence="2" type="ORF">MGMO_4c00030</name>
</gene>
<dbReference type="InterPro" id="IPR001173">
    <property type="entry name" value="Glyco_trans_2-like"/>
</dbReference>
<sequence>MPIEIINIDICIATYKRVDLLKKLLESLVVQILDESIKIRIIIIDNDPNASAQSIVNAFFAKKDLPYIYDTQPEKNIAITRNKALDYTDANFLAFIDDDEWATPDWLNNLLLASTQYDADVVFGPVMPQFSEVAPDWISKGGFFNRNASKSGDIKTHGATNNTLIRNPEKFKAIFRFDPEYGLTGGEDTDLFHRLYLNGAKLVWNDAALVYEVIPPERMTVNWLVKRALRGGQIYAKVYLREFSLTQKTIWFFKRINYLCLSVLLLPVTFFMGKHRWVWVLLKITANFGQLNMVFTNKAYQEYK</sequence>
<comment type="caution">
    <text evidence="2">The sequence shown here is derived from an EMBL/GenBank/DDBJ whole genome shotgun (WGS) entry which is preliminary data.</text>
</comment>
<evidence type="ECO:0000259" key="1">
    <source>
        <dbReference type="Pfam" id="PF00535"/>
    </source>
</evidence>
<dbReference type="CDD" id="cd00761">
    <property type="entry name" value="Glyco_tranf_GTA_type"/>
    <property type="match status" value="1"/>
</dbReference>
<dbReference type="Pfam" id="PF00535">
    <property type="entry name" value="Glycos_transf_2"/>
    <property type="match status" value="1"/>
</dbReference>
<dbReference type="PANTHER" id="PTHR43685">
    <property type="entry name" value="GLYCOSYLTRANSFERASE"/>
    <property type="match status" value="1"/>
</dbReference>
<keyword evidence="2" id="KW-0328">Glycosyltransferase</keyword>
<keyword evidence="2" id="KW-0808">Transferase</keyword>
<accession>V5E3G0</accession>
<dbReference type="EMBL" id="AYLO01000004">
    <property type="protein sequence ID" value="ESS74091.1"/>
    <property type="molecule type" value="Genomic_DNA"/>
</dbReference>
<dbReference type="Gene3D" id="3.90.550.10">
    <property type="entry name" value="Spore Coat Polysaccharide Biosynthesis Protein SpsA, Chain A"/>
    <property type="match status" value="1"/>
</dbReference>
<organism evidence="2 3">
    <name type="scientific">Methyloglobulus morosus KoM1</name>
    <dbReference type="NCBI Taxonomy" id="1116472"/>
    <lineage>
        <taxon>Bacteria</taxon>
        <taxon>Pseudomonadati</taxon>
        <taxon>Pseudomonadota</taxon>
        <taxon>Gammaproteobacteria</taxon>
        <taxon>Methylococcales</taxon>
        <taxon>Methylococcaceae</taxon>
        <taxon>Methyloglobulus</taxon>
    </lineage>
</organism>
<dbReference type="PANTHER" id="PTHR43685:SF11">
    <property type="entry name" value="GLYCOSYLTRANSFERASE TAGX-RELATED"/>
    <property type="match status" value="1"/>
</dbReference>
<reference evidence="2 3" key="1">
    <citation type="journal article" date="2013" name="Genome Announc.">
        <title>Draft Genome Sequence of the Methanotrophic Gammaproteobacterium Methyloglobulus morosus DSM 22980 Strain KoM1.</title>
        <authorList>
            <person name="Poehlein A."/>
            <person name="Deutzmann J.S."/>
            <person name="Daniel R."/>
            <person name="Simeonova D.D."/>
        </authorList>
    </citation>
    <scope>NUCLEOTIDE SEQUENCE [LARGE SCALE GENOMIC DNA]</scope>
    <source>
        <strain evidence="2 3">KoM1</strain>
    </source>
</reference>
<proteinExistence type="predicted"/>